<evidence type="ECO:0000313" key="1">
    <source>
        <dbReference type="EMBL" id="SCE69701.1"/>
    </source>
</evidence>
<gene>
    <name evidence="1" type="ORF">GA0070563_101432</name>
</gene>
<accession>A0A1C4UDH2</accession>
<keyword evidence="1" id="KW-0489">Methyltransferase</keyword>
<dbReference type="EMBL" id="FMCT01000001">
    <property type="protein sequence ID" value="SCE69701.1"/>
    <property type="molecule type" value="Genomic_DNA"/>
</dbReference>
<dbReference type="GO" id="GO:0032259">
    <property type="term" value="P:methylation"/>
    <property type="evidence" value="ECO:0007669"/>
    <property type="project" value="UniProtKB-KW"/>
</dbReference>
<keyword evidence="2" id="KW-1185">Reference proteome</keyword>
<sequence length="154" mass="16423">MPGAANALRGSPLCTDACRLRRRFSTSAAAVACRPPASSPPPGTPGNLPPGSFDAIICLYVLIHLPLPEQPRLIGRIAAWLRPGGWLLATVGDSAWTGTGENWLGGPAPMWWSRADASTYRSWLREAGLPVTAEEFVPEGTSGHALFWARRPPA</sequence>
<protein>
    <submittedName>
        <fullName evidence="1">Methyltransferase domain-containing protein</fullName>
    </submittedName>
</protein>
<name>A0A1C4UDH2_9ACTN</name>
<dbReference type="CDD" id="cd02440">
    <property type="entry name" value="AdoMet_MTases"/>
    <property type="match status" value="1"/>
</dbReference>
<dbReference type="AlphaFoldDB" id="A0A1C4UDH2"/>
<organism evidence="1 2">
    <name type="scientific">Micromonospora carbonacea</name>
    <dbReference type="NCBI Taxonomy" id="47853"/>
    <lineage>
        <taxon>Bacteria</taxon>
        <taxon>Bacillati</taxon>
        <taxon>Actinomycetota</taxon>
        <taxon>Actinomycetes</taxon>
        <taxon>Micromonosporales</taxon>
        <taxon>Micromonosporaceae</taxon>
        <taxon>Micromonospora</taxon>
    </lineage>
</organism>
<dbReference type="SUPFAM" id="SSF53335">
    <property type="entry name" value="S-adenosyl-L-methionine-dependent methyltransferases"/>
    <property type="match status" value="1"/>
</dbReference>
<proteinExistence type="predicted"/>
<dbReference type="InterPro" id="IPR029063">
    <property type="entry name" value="SAM-dependent_MTases_sf"/>
</dbReference>
<keyword evidence="1" id="KW-0808">Transferase</keyword>
<dbReference type="Proteomes" id="UP000183585">
    <property type="component" value="Unassembled WGS sequence"/>
</dbReference>
<dbReference type="GO" id="GO:0008168">
    <property type="term" value="F:methyltransferase activity"/>
    <property type="evidence" value="ECO:0007669"/>
    <property type="project" value="UniProtKB-KW"/>
</dbReference>
<evidence type="ECO:0000313" key="2">
    <source>
        <dbReference type="Proteomes" id="UP000183585"/>
    </source>
</evidence>
<dbReference type="Gene3D" id="3.40.50.150">
    <property type="entry name" value="Vaccinia Virus protein VP39"/>
    <property type="match status" value="1"/>
</dbReference>
<dbReference type="Pfam" id="PF13489">
    <property type="entry name" value="Methyltransf_23"/>
    <property type="match status" value="1"/>
</dbReference>
<reference evidence="2" key="1">
    <citation type="submission" date="2016-06" db="EMBL/GenBank/DDBJ databases">
        <authorList>
            <person name="Varghese N."/>
            <person name="Submissions Spin"/>
        </authorList>
    </citation>
    <scope>NUCLEOTIDE SEQUENCE [LARGE SCALE GENOMIC DNA]</scope>
    <source>
        <strain evidence="2">DSM 43168</strain>
    </source>
</reference>